<proteinExistence type="predicted"/>
<keyword evidence="2" id="KW-1185">Reference proteome</keyword>
<dbReference type="EMBL" id="AP022871">
    <property type="protein sequence ID" value="BCB84830.1"/>
    <property type="molecule type" value="Genomic_DNA"/>
</dbReference>
<dbReference type="KEGG" id="psuu:Psuf_021430"/>
<dbReference type="RefSeq" id="WP_232076008.1">
    <property type="nucleotide sequence ID" value="NZ_AP022871.1"/>
</dbReference>
<organism evidence="1 2">
    <name type="scientific">Phytohabitans suffuscus</name>
    <dbReference type="NCBI Taxonomy" id="624315"/>
    <lineage>
        <taxon>Bacteria</taxon>
        <taxon>Bacillati</taxon>
        <taxon>Actinomycetota</taxon>
        <taxon>Actinomycetes</taxon>
        <taxon>Micromonosporales</taxon>
        <taxon>Micromonosporaceae</taxon>
    </lineage>
</organism>
<evidence type="ECO:0000313" key="1">
    <source>
        <dbReference type="EMBL" id="BCB84830.1"/>
    </source>
</evidence>
<reference evidence="1 2" key="1">
    <citation type="submission" date="2020-03" db="EMBL/GenBank/DDBJ databases">
        <title>Whole genome shotgun sequence of Phytohabitans suffuscus NBRC 105367.</title>
        <authorList>
            <person name="Komaki H."/>
            <person name="Tamura T."/>
        </authorList>
    </citation>
    <scope>NUCLEOTIDE SEQUENCE [LARGE SCALE GENOMIC DNA]</scope>
    <source>
        <strain evidence="1 2">NBRC 105367</strain>
    </source>
</reference>
<protein>
    <submittedName>
        <fullName evidence="1">Uncharacterized protein</fullName>
    </submittedName>
</protein>
<gene>
    <name evidence="1" type="ORF">Psuf_021430</name>
</gene>
<name>A0A6F8YFI5_9ACTN</name>
<evidence type="ECO:0000313" key="2">
    <source>
        <dbReference type="Proteomes" id="UP000503011"/>
    </source>
</evidence>
<reference evidence="1 2" key="2">
    <citation type="submission" date="2020-03" db="EMBL/GenBank/DDBJ databases">
        <authorList>
            <person name="Ichikawa N."/>
            <person name="Kimura A."/>
            <person name="Kitahashi Y."/>
            <person name="Uohara A."/>
        </authorList>
    </citation>
    <scope>NUCLEOTIDE SEQUENCE [LARGE SCALE GENOMIC DNA]</scope>
    <source>
        <strain evidence="1 2">NBRC 105367</strain>
    </source>
</reference>
<dbReference type="Proteomes" id="UP000503011">
    <property type="component" value="Chromosome"/>
</dbReference>
<accession>A0A6F8YFI5</accession>
<dbReference type="AlphaFoldDB" id="A0A6F8YFI5"/>
<sequence>MPSHERRRIHGASNLHAVRDGTRVLRTILTEWRWRRAAAGQGDRSYQLAG</sequence>